<evidence type="ECO:0000313" key="5">
    <source>
        <dbReference type="EMBL" id="PYC46425.1"/>
    </source>
</evidence>
<dbReference type="GO" id="GO:0005886">
    <property type="term" value="C:plasma membrane"/>
    <property type="evidence" value="ECO:0007669"/>
    <property type="project" value="TreeGrafter"/>
</dbReference>
<dbReference type="InterPro" id="IPR005702">
    <property type="entry name" value="Wzc-like_C"/>
</dbReference>
<protein>
    <submittedName>
        <fullName evidence="5">Exopolysaccharide biosynthesis protein</fullName>
    </submittedName>
</protein>
<dbReference type="EMBL" id="QFVT01000014">
    <property type="protein sequence ID" value="PYC46425.1"/>
    <property type="molecule type" value="Genomic_DNA"/>
</dbReference>
<dbReference type="PANTHER" id="PTHR32309">
    <property type="entry name" value="TYROSINE-PROTEIN KINASE"/>
    <property type="match status" value="1"/>
</dbReference>
<keyword evidence="2" id="KW-0067">ATP-binding</keyword>
<gene>
    <name evidence="5" type="ORF">DI396_15625</name>
</gene>
<feature type="compositionally biased region" description="Low complexity" evidence="3">
    <location>
        <begin position="18"/>
        <end position="32"/>
    </location>
</feature>
<keyword evidence="6" id="KW-1185">Reference proteome</keyword>
<dbReference type="Proteomes" id="UP000248012">
    <property type="component" value="Unassembled WGS sequence"/>
</dbReference>
<evidence type="ECO:0000256" key="2">
    <source>
        <dbReference type="ARBA" id="ARBA00022840"/>
    </source>
</evidence>
<keyword evidence="1" id="KW-0547">Nucleotide-binding</keyword>
<evidence type="ECO:0000256" key="1">
    <source>
        <dbReference type="ARBA" id="ARBA00022741"/>
    </source>
</evidence>
<dbReference type="GO" id="GO:0004713">
    <property type="term" value="F:protein tyrosine kinase activity"/>
    <property type="evidence" value="ECO:0007669"/>
    <property type="project" value="TreeGrafter"/>
</dbReference>
<dbReference type="InterPro" id="IPR050445">
    <property type="entry name" value="Bact_polysacc_biosynth/exp"/>
</dbReference>
<dbReference type="AlphaFoldDB" id="A0A2V4MIL4"/>
<accession>A0A2V4MIL4</accession>
<dbReference type="InterPro" id="IPR027417">
    <property type="entry name" value="P-loop_NTPase"/>
</dbReference>
<evidence type="ECO:0000259" key="4">
    <source>
        <dbReference type="Pfam" id="PF01656"/>
    </source>
</evidence>
<dbReference type="Pfam" id="PF01656">
    <property type="entry name" value="CbiA"/>
    <property type="match status" value="1"/>
</dbReference>
<dbReference type="SUPFAM" id="SSF52540">
    <property type="entry name" value="P-loop containing nucleoside triphosphate hydrolases"/>
    <property type="match status" value="1"/>
</dbReference>
<dbReference type="InterPro" id="IPR002586">
    <property type="entry name" value="CobQ/CobB/MinD/ParA_Nub-bd_dom"/>
</dbReference>
<sequence>MERLQIALEKARANRQGSGVRAARPAAASGAPHSKEAAWEALTALDVDEQALARNRVLAVSGGPEAAPYDLLRTRVMQQIREQGWRRVAVVSPNASAGKTTTAANLSFALGRQDDFSTITLDFDLRRPALGHVLGQASAHNMADVIRGQVEFADHARRLGSNLAFGLNNRAVTQSSELLQSRQTIEVLEQIEEAYAPDLMLFDMPPLHGADDSFGFLHQVDAALIIVEAEKTSIAQIDVVERQVAESTNVMGVVLNKCNYARGVYGANYGYGYY</sequence>
<dbReference type="PANTHER" id="PTHR32309:SF13">
    <property type="entry name" value="FERRIC ENTEROBACTIN TRANSPORT PROTEIN FEPE"/>
    <property type="match status" value="1"/>
</dbReference>
<organism evidence="5 6">
    <name type="scientific">Litorivita pollutaquae</name>
    <dbReference type="NCBI Taxonomy" id="2200892"/>
    <lineage>
        <taxon>Bacteria</taxon>
        <taxon>Pseudomonadati</taxon>
        <taxon>Pseudomonadota</taxon>
        <taxon>Alphaproteobacteria</taxon>
        <taxon>Rhodobacterales</taxon>
        <taxon>Paracoccaceae</taxon>
        <taxon>Litorivita</taxon>
    </lineage>
</organism>
<name>A0A2V4MIL4_9RHOB</name>
<feature type="region of interest" description="Disordered" evidence="3">
    <location>
        <begin position="14"/>
        <end position="33"/>
    </location>
</feature>
<feature type="domain" description="CobQ/CobB/MinD/ParA nucleotide binding" evidence="4">
    <location>
        <begin position="88"/>
        <end position="259"/>
    </location>
</feature>
<reference evidence="5 6" key="1">
    <citation type="submission" date="2018-05" db="EMBL/GenBank/DDBJ databases">
        <title>Oceanovita maritima gen. nov., sp. nov., a marine bacterium in the family Rhodobacteraceae isolated from surface seawater of Lundu port Xiamen, China.</title>
        <authorList>
            <person name="Hetharua B.H."/>
            <person name="Min D."/>
            <person name="Liao H."/>
            <person name="Tian Y."/>
        </authorList>
    </citation>
    <scope>NUCLEOTIDE SEQUENCE [LARGE SCALE GENOMIC DNA]</scope>
    <source>
        <strain evidence="5 6">FSX-11</strain>
    </source>
</reference>
<proteinExistence type="predicted"/>
<dbReference type="Gene3D" id="3.40.50.300">
    <property type="entry name" value="P-loop containing nucleotide triphosphate hydrolases"/>
    <property type="match status" value="1"/>
</dbReference>
<dbReference type="RefSeq" id="WP_110797279.1">
    <property type="nucleotide sequence ID" value="NZ_KZ826493.1"/>
</dbReference>
<dbReference type="OrthoDB" id="9775724at2"/>
<evidence type="ECO:0000313" key="6">
    <source>
        <dbReference type="Proteomes" id="UP000248012"/>
    </source>
</evidence>
<evidence type="ECO:0000256" key="3">
    <source>
        <dbReference type="SAM" id="MobiDB-lite"/>
    </source>
</evidence>
<dbReference type="CDD" id="cd05387">
    <property type="entry name" value="BY-kinase"/>
    <property type="match status" value="1"/>
</dbReference>
<comment type="caution">
    <text evidence="5">The sequence shown here is derived from an EMBL/GenBank/DDBJ whole genome shotgun (WGS) entry which is preliminary data.</text>
</comment>